<keyword evidence="3" id="KW-1185">Reference proteome</keyword>
<comment type="caution">
    <text evidence="2">The sequence shown here is derived from an EMBL/GenBank/DDBJ whole genome shotgun (WGS) entry which is preliminary data.</text>
</comment>
<feature type="compositionally biased region" description="Basic and acidic residues" evidence="1">
    <location>
        <begin position="34"/>
        <end position="43"/>
    </location>
</feature>
<protein>
    <submittedName>
        <fullName evidence="2">Uncharacterized protein</fullName>
    </submittedName>
</protein>
<evidence type="ECO:0000313" key="3">
    <source>
        <dbReference type="Proteomes" id="UP001501470"/>
    </source>
</evidence>
<accession>A0ABN1ZIW7</accession>
<proteinExistence type="predicted"/>
<dbReference type="EMBL" id="BAAAQD010000001">
    <property type="protein sequence ID" value="GAA1499888.1"/>
    <property type="molecule type" value="Genomic_DNA"/>
</dbReference>
<feature type="region of interest" description="Disordered" evidence="1">
    <location>
        <begin position="28"/>
        <end position="55"/>
    </location>
</feature>
<gene>
    <name evidence="2" type="ORF">GCM10009827_004000</name>
</gene>
<dbReference type="Proteomes" id="UP001501470">
    <property type="component" value="Unassembled WGS sequence"/>
</dbReference>
<evidence type="ECO:0000313" key="2">
    <source>
        <dbReference type="EMBL" id="GAA1499888.1"/>
    </source>
</evidence>
<evidence type="ECO:0000256" key="1">
    <source>
        <dbReference type="SAM" id="MobiDB-lite"/>
    </source>
</evidence>
<reference evidence="2 3" key="1">
    <citation type="journal article" date="2019" name="Int. J. Syst. Evol. Microbiol.">
        <title>The Global Catalogue of Microorganisms (GCM) 10K type strain sequencing project: providing services to taxonomists for standard genome sequencing and annotation.</title>
        <authorList>
            <consortium name="The Broad Institute Genomics Platform"/>
            <consortium name="The Broad Institute Genome Sequencing Center for Infectious Disease"/>
            <person name="Wu L."/>
            <person name="Ma J."/>
        </authorList>
    </citation>
    <scope>NUCLEOTIDE SEQUENCE [LARGE SCALE GENOMIC DNA]</scope>
    <source>
        <strain evidence="2 3">JCM 15933</strain>
    </source>
</reference>
<organism evidence="2 3">
    <name type="scientific">Dactylosporangium maewongense</name>
    <dbReference type="NCBI Taxonomy" id="634393"/>
    <lineage>
        <taxon>Bacteria</taxon>
        <taxon>Bacillati</taxon>
        <taxon>Actinomycetota</taxon>
        <taxon>Actinomycetes</taxon>
        <taxon>Micromonosporales</taxon>
        <taxon>Micromonosporaceae</taxon>
        <taxon>Dactylosporangium</taxon>
    </lineage>
</organism>
<sequence length="75" mass="7947">MEKPHAVRVRVRQAVAVSLRVSVMRVTVGAGGPPDRRAADTRRASRVTTTGSRGQGMIVGCGPMTWWSWAGPGCG</sequence>
<name>A0ABN1ZIW7_9ACTN</name>